<dbReference type="Gramene" id="EFJ06615">
    <property type="protein sequence ID" value="EFJ06615"/>
    <property type="gene ID" value="SELMODRAFT_430529"/>
</dbReference>
<dbReference type="EMBL" id="GL377698">
    <property type="protein sequence ID" value="EFJ06615.1"/>
    <property type="molecule type" value="Genomic_DNA"/>
</dbReference>
<dbReference type="InParanoid" id="D8T9P4"/>
<dbReference type="HOGENOM" id="CLU_1079280_0_0_1"/>
<dbReference type="Proteomes" id="UP000001514">
    <property type="component" value="Unassembled WGS sequence"/>
</dbReference>
<dbReference type="KEGG" id="smo:SELMODRAFT_430529"/>
<protein>
    <submittedName>
        <fullName evidence="1">Uncharacterized protein</fullName>
    </submittedName>
</protein>
<sequence>MSETLGLIEAVQRLSLDAALLIYNHILDSFPRTAVTPVKGGLILHIQEYLEEKNQKDLYMCRLLLEIGLVAKIYINREYVLVAQQSWWYTPDPAIYTYTRIPPANLTRIWCILGSRFFPKFIAPATHYKLLPEDIRTRVWARTRWVHPQTPKLKATNLTWNRALDTWINPTKQIPKRARYPLEQETSWAETRILVIRELSHSEANNLTIDWASETLIVRHRSPKSPPAPRPTDLATRLHRERLIKRVGIICTPVTARD</sequence>
<organism evidence="2">
    <name type="scientific">Selaginella moellendorffii</name>
    <name type="common">Spikemoss</name>
    <dbReference type="NCBI Taxonomy" id="88036"/>
    <lineage>
        <taxon>Eukaryota</taxon>
        <taxon>Viridiplantae</taxon>
        <taxon>Streptophyta</taxon>
        <taxon>Embryophyta</taxon>
        <taxon>Tracheophyta</taxon>
        <taxon>Lycopodiopsida</taxon>
        <taxon>Selaginellales</taxon>
        <taxon>Selaginellaceae</taxon>
        <taxon>Selaginella</taxon>
    </lineage>
</organism>
<name>D8T9P4_SELML</name>
<proteinExistence type="predicted"/>
<reference evidence="1 2" key="1">
    <citation type="journal article" date="2011" name="Science">
        <title>The Selaginella genome identifies genetic changes associated with the evolution of vascular plants.</title>
        <authorList>
            <person name="Banks J.A."/>
            <person name="Nishiyama T."/>
            <person name="Hasebe M."/>
            <person name="Bowman J.L."/>
            <person name="Gribskov M."/>
            <person name="dePamphilis C."/>
            <person name="Albert V.A."/>
            <person name="Aono N."/>
            <person name="Aoyama T."/>
            <person name="Ambrose B.A."/>
            <person name="Ashton N.W."/>
            <person name="Axtell M.J."/>
            <person name="Barker E."/>
            <person name="Barker M.S."/>
            <person name="Bennetzen J.L."/>
            <person name="Bonawitz N.D."/>
            <person name="Chapple C."/>
            <person name="Cheng C."/>
            <person name="Correa L.G."/>
            <person name="Dacre M."/>
            <person name="DeBarry J."/>
            <person name="Dreyer I."/>
            <person name="Elias M."/>
            <person name="Engstrom E.M."/>
            <person name="Estelle M."/>
            <person name="Feng L."/>
            <person name="Finet C."/>
            <person name="Floyd S.K."/>
            <person name="Frommer W.B."/>
            <person name="Fujita T."/>
            <person name="Gramzow L."/>
            <person name="Gutensohn M."/>
            <person name="Harholt J."/>
            <person name="Hattori M."/>
            <person name="Heyl A."/>
            <person name="Hirai T."/>
            <person name="Hiwatashi Y."/>
            <person name="Ishikawa M."/>
            <person name="Iwata M."/>
            <person name="Karol K.G."/>
            <person name="Koehler B."/>
            <person name="Kolukisaoglu U."/>
            <person name="Kubo M."/>
            <person name="Kurata T."/>
            <person name="Lalonde S."/>
            <person name="Li K."/>
            <person name="Li Y."/>
            <person name="Litt A."/>
            <person name="Lyons E."/>
            <person name="Manning G."/>
            <person name="Maruyama T."/>
            <person name="Michael T.P."/>
            <person name="Mikami K."/>
            <person name="Miyazaki S."/>
            <person name="Morinaga S."/>
            <person name="Murata T."/>
            <person name="Mueller-Roeber B."/>
            <person name="Nelson D.R."/>
            <person name="Obara M."/>
            <person name="Oguri Y."/>
            <person name="Olmstead R.G."/>
            <person name="Onodera N."/>
            <person name="Petersen B.L."/>
            <person name="Pils B."/>
            <person name="Prigge M."/>
            <person name="Rensing S.A."/>
            <person name="Riano-Pachon D.M."/>
            <person name="Roberts A.W."/>
            <person name="Sato Y."/>
            <person name="Scheller H.V."/>
            <person name="Schulz B."/>
            <person name="Schulz C."/>
            <person name="Shakirov E.V."/>
            <person name="Shibagaki N."/>
            <person name="Shinohara N."/>
            <person name="Shippen D.E."/>
            <person name="Soerensen I."/>
            <person name="Sotooka R."/>
            <person name="Sugimoto N."/>
            <person name="Sugita M."/>
            <person name="Sumikawa N."/>
            <person name="Tanurdzic M."/>
            <person name="Theissen G."/>
            <person name="Ulvskov P."/>
            <person name="Wakazuki S."/>
            <person name="Weng J.K."/>
            <person name="Willats W.W."/>
            <person name="Wipf D."/>
            <person name="Wolf P.G."/>
            <person name="Yang L."/>
            <person name="Zimmer A.D."/>
            <person name="Zhu Q."/>
            <person name="Mitros T."/>
            <person name="Hellsten U."/>
            <person name="Loque D."/>
            <person name="Otillar R."/>
            <person name="Salamov A."/>
            <person name="Schmutz J."/>
            <person name="Shapiro H."/>
            <person name="Lindquist E."/>
            <person name="Lucas S."/>
            <person name="Rokhsar D."/>
            <person name="Grigoriev I.V."/>
        </authorList>
    </citation>
    <scope>NUCLEOTIDE SEQUENCE [LARGE SCALE GENOMIC DNA]</scope>
</reference>
<gene>
    <name evidence="1" type="ORF">SELMODRAFT_430529</name>
</gene>
<accession>D8T9P4</accession>
<evidence type="ECO:0000313" key="2">
    <source>
        <dbReference type="Proteomes" id="UP000001514"/>
    </source>
</evidence>
<keyword evidence="2" id="KW-1185">Reference proteome</keyword>
<dbReference type="AlphaFoldDB" id="D8T9P4"/>
<evidence type="ECO:0000313" key="1">
    <source>
        <dbReference type="EMBL" id="EFJ06615.1"/>
    </source>
</evidence>